<comment type="caution">
    <text evidence="1">The sequence shown here is derived from an EMBL/GenBank/DDBJ whole genome shotgun (WGS) entry which is preliminary data.</text>
</comment>
<dbReference type="Gene3D" id="3.80.10.10">
    <property type="entry name" value="Ribonuclease Inhibitor"/>
    <property type="match status" value="1"/>
</dbReference>
<evidence type="ECO:0008006" key="3">
    <source>
        <dbReference type="Google" id="ProtNLM"/>
    </source>
</evidence>
<evidence type="ECO:0000313" key="2">
    <source>
        <dbReference type="Proteomes" id="UP000193467"/>
    </source>
</evidence>
<evidence type="ECO:0000313" key="1">
    <source>
        <dbReference type="EMBL" id="ORY79354.1"/>
    </source>
</evidence>
<proteinExistence type="predicted"/>
<dbReference type="InParanoid" id="A0A1Y2F792"/>
<gene>
    <name evidence="1" type="ORF">BCR35DRAFT_304786</name>
</gene>
<dbReference type="OrthoDB" id="2533269at2759"/>
<keyword evidence="2" id="KW-1185">Reference proteome</keyword>
<dbReference type="Proteomes" id="UP000193467">
    <property type="component" value="Unassembled WGS sequence"/>
</dbReference>
<name>A0A1Y2F792_9BASI</name>
<protein>
    <recommendedName>
        <fullName evidence="3">F-box domain-containing protein</fullName>
    </recommendedName>
</protein>
<accession>A0A1Y2F792</accession>
<dbReference type="EMBL" id="MCGR01000027">
    <property type="protein sequence ID" value="ORY79354.1"/>
    <property type="molecule type" value="Genomic_DNA"/>
</dbReference>
<dbReference type="SUPFAM" id="SSF52047">
    <property type="entry name" value="RNI-like"/>
    <property type="match status" value="1"/>
</dbReference>
<sequence length="466" mass="52553">MALTTTIVSFTTALALDDLPSSKLGIEEHELEVACPTSPAESDCDSDDSSLMSYNSESSSINILPPELVRQILAQVVSGRWETFVVEGQFEEIETQCRSCTYRSLAKVCRDWQAIARELFHRDIVLDKKESAEELVATLRNNPLMASEVRKVDASLRGRNNEMPPLVSVDSSSVVVEAEEREREARSERERELVLQALQHCPFITHLDADFGYHHKLNRPGILPSSIRSLTLRNAESKDTFTLLAGLPCLTDLTLRLVLDWYVDEAEPLPLATNQLSRFELSIVGWGETSTSSINRLLAGSHDSLKSLVLRNKAAVSVGGFLPVARDLIAQWGPQLESLAIKDIPNNGRRAKNEKPLSWFPSKPVPLSNLLRLHLTGLDYDSNLFKSLKAPRLASLTIEDYDTTSGEPLLKALREKELFDGLRELRVSESTSGWKEEREDIEQWCAEKSCRLEASWKLRRLERRWW</sequence>
<dbReference type="AlphaFoldDB" id="A0A1Y2F792"/>
<dbReference type="InterPro" id="IPR032675">
    <property type="entry name" value="LRR_dom_sf"/>
</dbReference>
<reference evidence="1 2" key="1">
    <citation type="submission" date="2016-07" db="EMBL/GenBank/DDBJ databases">
        <title>Pervasive Adenine N6-methylation of Active Genes in Fungi.</title>
        <authorList>
            <consortium name="DOE Joint Genome Institute"/>
            <person name="Mondo S.J."/>
            <person name="Dannebaum R.O."/>
            <person name="Kuo R.C."/>
            <person name="Labutti K."/>
            <person name="Haridas S."/>
            <person name="Kuo A."/>
            <person name="Salamov A."/>
            <person name="Ahrendt S.R."/>
            <person name="Lipzen A."/>
            <person name="Sullivan W."/>
            <person name="Andreopoulos W.B."/>
            <person name="Clum A."/>
            <person name="Lindquist E."/>
            <person name="Daum C."/>
            <person name="Ramamoorthy G.K."/>
            <person name="Gryganskyi A."/>
            <person name="Culley D."/>
            <person name="Magnuson J.K."/>
            <person name="James T.Y."/>
            <person name="O'Malley M.A."/>
            <person name="Stajich J.E."/>
            <person name="Spatafora J.W."/>
            <person name="Visel A."/>
            <person name="Grigoriev I.V."/>
        </authorList>
    </citation>
    <scope>NUCLEOTIDE SEQUENCE [LARGE SCALE GENOMIC DNA]</scope>
    <source>
        <strain evidence="1 2">62-1032</strain>
    </source>
</reference>
<organism evidence="1 2">
    <name type="scientific">Leucosporidium creatinivorum</name>
    <dbReference type="NCBI Taxonomy" id="106004"/>
    <lineage>
        <taxon>Eukaryota</taxon>
        <taxon>Fungi</taxon>
        <taxon>Dikarya</taxon>
        <taxon>Basidiomycota</taxon>
        <taxon>Pucciniomycotina</taxon>
        <taxon>Microbotryomycetes</taxon>
        <taxon>Leucosporidiales</taxon>
        <taxon>Leucosporidium</taxon>
    </lineage>
</organism>